<protein>
    <submittedName>
        <fullName evidence="2">DUF4383 domain-containing protein</fullName>
    </submittedName>
</protein>
<proteinExistence type="predicted"/>
<keyword evidence="1" id="KW-1133">Transmembrane helix</keyword>
<feature type="transmembrane region" description="Helical" evidence="1">
    <location>
        <begin position="6"/>
        <end position="23"/>
    </location>
</feature>
<reference evidence="2 3" key="1">
    <citation type="submission" date="2020-07" db="EMBL/GenBank/DDBJ databases">
        <title>Thermoactinomyces phylogeny.</title>
        <authorList>
            <person name="Dunlap C."/>
        </authorList>
    </citation>
    <scope>NUCLEOTIDE SEQUENCE [LARGE SCALE GENOMIC DNA]</scope>
    <source>
        <strain evidence="2 3">AMNI-1</strain>
    </source>
</reference>
<accession>A0A7W2AR25</accession>
<evidence type="ECO:0000313" key="3">
    <source>
        <dbReference type="Proteomes" id="UP000538292"/>
    </source>
</evidence>
<evidence type="ECO:0000313" key="2">
    <source>
        <dbReference type="EMBL" id="MBA4601116.1"/>
    </source>
</evidence>
<name>A0A7W2AR25_9BACL</name>
<comment type="caution">
    <text evidence="2">The sequence shown here is derived from an EMBL/GenBank/DDBJ whole genome shotgun (WGS) entry which is preliminary data.</text>
</comment>
<evidence type="ECO:0000256" key="1">
    <source>
        <dbReference type="SAM" id="Phobius"/>
    </source>
</evidence>
<keyword evidence="1" id="KW-0812">Transmembrane</keyword>
<gene>
    <name evidence="2" type="ORF">H2C83_02000</name>
</gene>
<sequence length="123" mass="13744">MPKFWSQIFGGVLTLYGIAGFFLSSSELFQLNPTHNIVHLVSGLLFLGAGRKESWNQLAMKVLGIFYGLLAIMGLFSDQLFSLLDITLITEIVYFLIALGALYIGFAYEHTTKDEEKTEQSNV</sequence>
<feature type="transmembrane region" description="Helical" evidence="1">
    <location>
        <begin position="58"/>
        <end position="76"/>
    </location>
</feature>
<dbReference type="EMBL" id="JACEOL010000004">
    <property type="protein sequence ID" value="MBA4601116.1"/>
    <property type="molecule type" value="Genomic_DNA"/>
</dbReference>
<keyword evidence="1" id="KW-0472">Membrane</keyword>
<keyword evidence="3" id="KW-1185">Reference proteome</keyword>
<organism evidence="2 3">
    <name type="scientific">Thermoactinomyces mirandus</name>
    <dbReference type="NCBI Taxonomy" id="2756294"/>
    <lineage>
        <taxon>Bacteria</taxon>
        <taxon>Bacillati</taxon>
        <taxon>Bacillota</taxon>
        <taxon>Bacilli</taxon>
        <taxon>Bacillales</taxon>
        <taxon>Thermoactinomycetaceae</taxon>
        <taxon>Thermoactinomyces</taxon>
    </lineage>
</organism>
<feature type="transmembrane region" description="Helical" evidence="1">
    <location>
        <begin position="88"/>
        <end position="108"/>
    </location>
</feature>
<dbReference type="Proteomes" id="UP000538292">
    <property type="component" value="Unassembled WGS sequence"/>
</dbReference>
<dbReference type="Pfam" id="PF14325">
    <property type="entry name" value="DUF4383"/>
    <property type="match status" value="1"/>
</dbReference>
<dbReference type="AlphaFoldDB" id="A0A7W2AR25"/>
<dbReference type="RefSeq" id="WP_181737251.1">
    <property type="nucleotide sequence ID" value="NZ_JACEOL010000004.1"/>
</dbReference>